<dbReference type="Proteomes" id="UP000007015">
    <property type="component" value="Chromosome 5"/>
</dbReference>
<dbReference type="PANTHER" id="PTHR46610">
    <property type="entry name" value="OS05G0181300 PROTEIN"/>
    <property type="match status" value="1"/>
</dbReference>
<feature type="transmembrane region" description="Helical" evidence="1">
    <location>
        <begin position="179"/>
        <end position="199"/>
    </location>
</feature>
<feature type="transmembrane region" description="Helical" evidence="1">
    <location>
        <begin position="211"/>
        <end position="230"/>
    </location>
</feature>
<evidence type="ECO:0000256" key="1">
    <source>
        <dbReference type="SAM" id="Phobius"/>
    </source>
</evidence>
<dbReference type="PANTHER" id="PTHR46610:SF20">
    <property type="entry name" value="OS05G0181300 PROTEIN"/>
    <property type="match status" value="1"/>
</dbReference>
<dbReference type="InterPro" id="IPR045501">
    <property type="entry name" value="DUF6490"/>
</dbReference>
<gene>
    <name evidence="2" type="ORF">OsI_18685</name>
</gene>
<keyword evidence="3" id="KW-1185">Reference proteome</keyword>
<feature type="transmembrane region" description="Helical" evidence="1">
    <location>
        <begin position="102"/>
        <end position="120"/>
    </location>
</feature>
<dbReference type="OMA" id="SEDCHAV"/>
<feature type="transmembrane region" description="Helical" evidence="1">
    <location>
        <begin position="132"/>
        <end position="151"/>
    </location>
</feature>
<evidence type="ECO:0000313" key="2">
    <source>
        <dbReference type="EMBL" id="EAY96765.1"/>
    </source>
</evidence>
<proteinExistence type="predicted"/>
<evidence type="ECO:0000313" key="3">
    <source>
        <dbReference type="Proteomes" id="UP000007015"/>
    </source>
</evidence>
<reference evidence="2 3" key="1">
    <citation type="journal article" date="2005" name="PLoS Biol.">
        <title>The genomes of Oryza sativa: a history of duplications.</title>
        <authorList>
            <person name="Yu J."/>
            <person name="Wang J."/>
            <person name="Lin W."/>
            <person name="Li S."/>
            <person name="Li H."/>
            <person name="Zhou J."/>
            <person name="Ni P."/>
            <person name="Dong W."/>
            <person name="Hu S."/>
            <person name="Zeng C."/>
            <person name="Zhang J."/>
            <person name="Zhang Y."/>
            <person name="Li R."/>
            <person name="Xu Z."/>
            <person name="Li S."/>
            <person name="Li X."/>
            <person name="Zheng H."/>
            <person name="Cong L."/>
            <person name="Lin L."/>
            <person name="Yin J."/>
            <person name="Geng J."/>
            <person name="Li G."/>
            <person name="Shi J."/>
            <person name="Liu J."/>
            <person name="Lv H."/>
            <person name="Li J."/>
            <person name="Wang J."/>
            <person name="Deng Y."/>
            <person name="Ran L."/>
            <person name="Shi X."/>
            <person name="Wang X."/>
            <person name="Wu Q."/>
            <person name="Li C."/>
            <person name="Ren X."/>
            <person name="Wang J."/>
            <person name="Wang X."/>
            <person name="Li D."/>
            <person name="Liu D."/>
            <person name="Zhang X."/>
            <person name="Ji Z."/>
            <person name="Zhao W."/>
            <person name="Sun Y."/>
            <person name="Zhang Z."/>
            <person name="Bao J."/>
            <person name="Han Y."/>
            <person name="Dong L."/>
            <person name="Ji J."/>
            <person name="Chen P."/>
            <person name="Wu S."/>
            <person name="Liu J."/>
            <person name="Xiao Y."/>
            <person name="Bu D."/>
            <person name="Tan J."/>
            <person name="Yang L."/>
            <person name="Ye C."/>
            <person name="Zhang J."/>
            <person name="Xu J."/>
            <person name="Zhou Y."/>
            <person name="Yu Y."/>
            <person name="Zhang B."/>
            <person name="Zhuang S."/>
            <person name="Wei H."/>
            <person name="Liu B."/>
            <person name="Lei M."/>
            <person name="Yu H."/>
            <person name="Li Y."/>
            <person name="Xu H."/>
            <person name="Wei S."/>
            <person name="He X."/>
            <person name="Fang L."/>
            <person name="Zhang Z."/>
            <person name="Zhang Y."/>
            <person name="Huang X."/>
            <person name="Su Z."/>
            <person name="Tong W."/>
            <person name="Li J."/>
            <person name="Tong Z."/>
            <person name="Li S."/>
            <person name="Ye J."/>
            <person name="Wang L."/>
            <person name="Fang L."/>
            <person name="Lei T."/>
            <person name="Chen C."/>
            <person name="Chen H."/>
            <person name="Xu Z."/>
            <person name="Li H."/>
            <person name="Huang H."/>
            <person name="Zhang F."/>
            <person name="Xu H."/>
            <person name="Li N."/>
            <person name="Zhao C."/>
            <person name="Li S."/>
            <person name="Dong L."/>
            <person name="Huang Y."/>
            <person name="Li L."/>
            <person name="Xi Y."/>
            <person name="Qi Q."/>
            <person name="Li W."/>
            <person name="Zhang B."/>
            <person name="Hu W."/>
            <person name="Zhang Y."/>
            <person name="Tian X."/>
            <person name="Jiao Y."/>
            <person name="Liang X."/>
            <person name="Jin J."/>
            <person name="Gao L."/>
            <person name="Zheng W."/>
            <person name="Hao B."/>
            <person name="Liu S."/>
            <person name="Wang W."/>
            <person name="Yuan L."/>
            <person name="Cao M."/>
            <person name="McDermott J."/>
            <person name="Samudrala R."/>
            <person name="Wang J."/>
            <person name="Wong G.K."/>
            <person name="Yang H."/>
        </authorList>
    </citation>
    <scope>NUCLEOTIDE SEQUENCE [LARGE SCALE GENOMIC DNA]</scope>
    <source>
        <strain evidence="3">cv. 93-11</strain>
    </source>
</reference>
<dbReference type="Pfam" id="PF20100">
    <property type="entry name" value="DUF6490"/>
    <property type="match status" value="2"/>
</dbReference>
<keyword evidence="1" id="KW-0812">Transmembrane</keyword>
<dbReference type="HOGENOM" id="CLU_869795_0_0_1"/>
<name>A2Y105_ORYSI</name>
<keyword evidence="1" id="KW-1133">Transmembrane helix</keyword>
<feature type="transmembrane region" description="Helical" evidence="1">
    <location>
        <begin position="47"/>
        <end position="67"/>
    </location>
</feature>
<dbReference type="AlphaFoldDB" id="A2Y105"/>
<keyword evidence="1" id="KW-0472">Membrane</keyword>
<dbReference type="Gramene" id="BGIOSGA019276-TA">
    <property type="protein sequence ID" value="BGIOSGA019276-PA"/>
    <property type="gene ID" value="BGIOSGA019276"/>
</dbReference>
<feature type="transmembrane region" description="Helical" evidence="1">
    <location>
        <begin position="21"/>
        <end position="41"/>
    </location>
</feature>
<dbReference type="EMBL" id="CM000130">
    <property type="protein sequence ID" value="EAY96765.1"/>
    <property type="molecule type" value="Genomic_DNA"/>
</dbReference>
<organism evidence="2 3">
    <name type="scientific">Oryza sativa subsp. indica</name>
    <name type="common">Rice</name>
    <dbReference type="NCBI Taxonomy" id="39946"/>
    <lineage>
        <taxon>Eukaryota</taxon>
        <taxon>Viridiplantae</taxon>
        <taxon>Streptophyta</taxon>
        <taxon>Embryophyta</taxon>
        <taxon>Tracheophyta</taxon>
        <taxon>Spermatophyta</taxon>
        <taxon>Magnoliopsida</taxon>
        <taxon>Liliopsida</taxon>
        <taxon>Poales</taxon>
        <taxon>Poaceae</taxon>
        <taxon>BOP clade</taxon>
        <taxon>Oryzoideae</taxon>
        <taxon>Oryzeae</taxon>
        <taxon>Oryzinae</taxon>
        <taxon>Oryza</taxon>
        <taxon>Oryza sativa</taxon>
    </lineage>
</organism>
<sequence length="308" mass="33023">MATAHSSSLKEEQQCRNGGSGWVVPATAMLVATAVTAQAAYRARHAPWDLAFVLFAYADLGLLFLCLTMYERLPPPLEEVQEGDSGDDGAAVSRRRRRSLKMAVWALSTALSAAFAWRLVAVMPAPAPALKAAVWAMTASVVVGVLYFLVVNDGRATPADSPVAGEPHANAIVVHLQGWCRASCSCLHLAAVAFLASAFVEMSRPALPEPWDLAFVAAAYANLAALFVVLRRAERLTPASPAKERRRLLRQAWELLTALSCAFAYCVEKTMPAAMAVFVWAMTASVVVGGVYFQVLNDGHGSGDCDRE</sequence>
<feature type="transmembrane region" description="Helical" evidence="1">
    <location>
        <begin position="273"/>
        <end position="293"/>
    </location>
</feature>
<protein>
    <submittedName>
        <fullName evidence="2">Uncharacterized protein</fullName>
    </submittedName>
</protein>
<accession>A2Y105</accession>